<comment type="subunit">
    <text evidence="13">F-type ATPases have 2 components, F(1) - the catalytic core - and F(0) - the membrane proton channel. F(1) has five subunits: alpha(3), beta(3), gamma(1), delta(1), epsilon(1). F(0) has three main subunits: a(1), b(2) and c(10-14). The alpha and beta chains form an alternating ring which encloses part of the gamma chain. F(1) is attached to F(0) by a central stalk formed by the gamma and epsilon chains, while a peripheral stalk is formed by the delta and b chains.</text>
</comment>
<evidence type="ECO:0000256" key="13">
    <source>
        <dbReference type="HAMAP-Rule" id="MF_01398"/>
    </source>
</evidence>
<keyword evidence="9 13" id="KW-0066">ATP synthesis</keyword>
<feature type="transmembrane region" description="Helical" evidence="13">
    <location>
        <begin position="6"/>
        <end position="22"/>
    </location>
</feature>
<keyword evidence="16" id="KW-1185">Reference proteome</keyword>
<evidence type="ECO:0000256" key="6">
    <source>
        <dbReference type="ARBA" id="ARBA00022989"/>
    </source>
</evidence>
<comment type="function">
    <text evidence="10 13">F(1)F(0) ATP synthase produces ATP from ADP in the presence of a proton or sodium gradient. F-type ATPases consist of two structural domains, F(1) containing the extramembraneous catalytic core and F(0) containing the membrane proton channel, linked together by a central stalk and a peripheral stalk. During catalysis, ATP synthesis in the catalytic domain of F(1) is coupled via a rotary mechanism of the central stalk subunits to proton translocation.</text>
</comment>
<dbReference type="InterPro" id="IPR050059">
    <property type="entry name" value="ATP_synthase_B_chain"/>
</dbReference>
<evidence type="ECO:0000256" key="11">
    <source>
        <dbReference type="ARBA" id="ARBA00025614"/>
    </source>
</evidence>
<comment type="similarity">
    <text evidence="1 13">Belongs to the ATPase B chain family.</text>
</comment>
<evidence type="ECO:0000256" key="14">
    <source>
        <dbReference type="SAM" id="Coils"/>
    </source>
</evidence>
<evidence type="ECO:0000256" key="5">
    <source>
        <dbReference type="ARBA" id="ARBA00022781"/>
    </source>
</evidence>
<comment type="function">
    <text evidence="11">Component of the F(0) channel, it forms part of the peripheral stalk, linking F(1) to F(0). The b'-subunit is a diverged and duplicated form of b found in plants and photosynthetic bacteria.</text>
</comment>
<evidence type="ECO:0000313" key="15">
    <source>
        <dbReference type="EMBL" id="MBU2872699.1"/>
    </source>
</evidence>
<name>A0ABS6A400_9GAMM</name>
<keyword evidence="13" id="KW-1003">Cell membrane</keyword>
<dbReference type="RefSeq" id="WP_216006603.1">
    <property type="nucleotide sequence ID" value="NZ_JAHKPV010000001.1"/>
</dbReference>
<keyword evidence="14" id="KW-0175">Coiled coil</keyword>
<evidence type="ECO:0000256" key="12">
    <source>
        <dbReference type="ARBA" id="ARBA00037847"/>
    </source>
</evidence>
<evidence type="ECO:0000256" key="10">
    <source>
        <dbReference type="ARBA" id="ARBA00025198"/>
    </source>
</evidence>
<keyword evidence="6 13" id="KW-1133">Transmembrane helix</keyword>
<protein>
    <recommendedName>
        <fullName evidence="13">ATP synthase subunit b</fullName>
    </recommendedName>
    <alternativeName>
        <fullName evidence="13">ATP synthase F(0) sector subunit b</fullName>
    </alternativeName>
    <alternativeName>
        <fullName evidence="13">ATPase subunit I</fullName>
    </alternativeName>
    <alternativeName>
        <fullName evidence="13">F-type ATPase subunit b</fullName>
        <shortName evidence="13">F-ATPase subunit b</shortName>
    </alternativeName>
</protein>
<feature type="coiled-coil region" evidence="14">
    <location>
        <begin position="41"/>
        <end position="68"/>
    </location>
</feature>
<dbReference type="HAMAP" id="MF_01398">
    <property type="entry name" value="ATP_synth_b_bprime"/>
    <property type="match status" value="1"/>
</dbReference>
<dbReference type="CDD" id="cd06503">
    <property type="entry name" value="ATP-synt_Fo_b"/>
    <property type="match status" value="1"/>
</dbReference>
<dbReference type="Pfam" id="PF00430">
    <property type="entry name" value="ATP-synt_B"/>
    <property type="match status" value="1"/>
</dbReference>
<organism evidence="15 16">
    <name type="scientific">Marinobacter salexigens</name>
    <dbReference type="NCBI Taxonomy" id="1925763"/>
    <lineage>
        <taxon>Bacteria</taxon>
        <taxon>Pseudomonadati</taxon>
        <taxon>Pseudomonadota</taxon>
        <taxon>Gammaproteobacteria</taxon>
        <taxon>Pseudomonadales</taxon>
        <taxon>Marinobacteraceae</taxon>
        <taxon>Marinobacter</taxon>
    </lineage>
</organism>
<evidence type="ECO:0000256" key="7">
    <source>
        <dbReference type="ARBA" id="ARBA00023065"/>
    </source>
</evidence>
<evidence type="ECO:0000256" key="3">
    <source>
        <dbReference type="ARBA" id="ARBA00022547"/>
    </source>
</evidence>
<gene>
    <name evidence="13" type="primary">atpF</name>
    <name evidence="15" type="ORF">KO508_01655</name>
</gene>
<dbReference type="PANTHER" id="PTHR33445:SF2">
    <property type="entry name" value="ATP SYNTHASE SUBUNIT B', CHLOROPLASTIC"/>
    <property type="match status" value="1"/>
</dbReference>
<reference evidence="15 16" key="1">
    <citation type="submission" date="2021-05" db="EMBL/GenBank/DDBJ databases">
        <title>Draft genomes of bacteria isolated from model marine particles.</title>
        <authorList>
            <person name="Datta M.S."/>
            <person name="Schwartzman J.A."/>
            <person name="Enke T.N."/>
            <person name="Saavedra J."/>
            <person name="Cermak N."/>
            <person name="Cordero O.X."/>
        </authorList>
    </citation>
    <scope>NUCLEOTIDE SEQUENCE [LARGE SCALE GENOMIC DNA]</scope>
    <source>
        <strain evidence="15 16">D2M19</strain>
    </source>
</reference>
<dbReference type="InterPro" id="IPR002146">
    <property type="entry name" value="ATP_synth_b/b'su_bac/chlpt"/>
</dbReference>
<evidence type="ECO:0000313" key="16">
    <source>
        <dbReference type="Proteomes" id="UP000753376"/>
    </source>
</evidence>
<comment type="subcellular location">
    <subcellularLocation>
        <location evidence="13">Cell membrane</location>
        <topology evidence="13">Single-pass membrane protein</topology>
    </subcellularLocation>
    <subcellularLocation>
        <location evidence="12">Endomembrane system</location>
        <topology evidence="12">Single-pass membrane protein</topology>
    </subcellularLocation>
</comment>
<keyword evidence="3 13" id="KW-0138">CF(0)</keyword>
<comment type="caution">
    <text evidence="15">The sequence shown here is derived from an EMBL/GenBank/DDBJ whole genome shotgun (WGS) entry which is preliminary data.</text>
</comment>
<keyword evidence="8 13" id="KW-0472">Membrane</keyword>
<dbReference type="PANTHER" id="PTHR33445">
    <property type="entry name" value="ATP SYNTHASE SUBUNIT B', CHLOROPLASTIC"/>
    <property type="match status" value="1"/>
</dbReference>
<keyword evidence="7 13" id="KW-0406">Ion transport</keyword>
<keyword evidence="5 13" id="KW-0375">Hydrogen ion transport</keyword>
<evidence type="ECO:0000256" key="1">
    <source>
        <dbReference type="ARBA" id="ARBA00005513"/>
    </source>
</evidence>
<accession>A0ABS6A400</accession>
<sequence length="256" mass="28726">MSIDWITVIAQIANFLVLVWLLKRFLYRPILNGIDAREAEIKRRMAEAGEAEKKAQAAEAEFRQQQKQLFSDQDAVVKEALRESEVQRDSLLAEARTKLEREQQDWHKHLERERQKFTAQLQRAGEETLLELTRKALRDLADESLEEAIVRHVSARLRPIVGELSEAAGDSKEAVATTRDTLPEAAQALLLADVQSLLPGIDLRFESDSQQAPGLILRVGGAQIAWTVDSYTEEFDALLNERMAAGASGRIQPTGT</sequence>
<evidence type="ECO:0000256" key="8">
    <source>
        <dbReference type="ARBA" id="ARBA00023136"/>
    </source>
</evidence>
<dbReference type="EMBL" id="JAHKPV010000001">
    <property type="protein sequence ID" value="MBU2872699.1"/>
    <property type="molecule type" value="Genomic_DNA"/>
</dbReference>
<evidence type="ECO:0000256" key="2">
    <source>
        <dbReference type="ARBA" id="ARBA00022448"/>
    </source>
</evidence>
<dbReference type="Proteomes" id="UP000753376">
    <property type="component" value="Unassembled WGS sequence"/>
</dbReference>
<keyword evidence="4 13" id="KW-0812">Transmembrane</keyword>
<proteinExistence type="inferred from homology"/>
<evidence type="ECO:0000256" key="9">
    <source>
        <dbReference type="ARBA" id="ARBA00023310"/>
    </source>
</evidence>
<evidence type="ECO:0000256" key="4">
    <source>
        <dbReference type="ARBA" id="ARBA00022692"/>
    </source>
</evidence>
<keyword evidence="2 13" id="KW-0813">Transport</keyword>